<name>A0A066WL15_9FLAO</name>
<evidence type="ECO:0000313" key="1">
    <source>
        <dbReference type="EMBL" id="KDN54541.1"/>
    </source>
</evidence>
<sequence length="112" mass="12686">MASYKDQNTLLDQAIARLERERQEKYDDLKNQFDVTVQSFKPMNILKGTLDDLKQFPEVKSNIVQLATSLAGGYLSKKLLIGKSSSIFKKIAGYLLQYGVTNFISKKVHPNT</sequence>
<protein>
    <submittedName>
        <fullName evidence="1">Uncharacterized protein</fullName>
    </submittedName>
</protein>
<dbReference type="EMBL" id="JNCA01000021">
    <property type="protein sequence ID" value="KDN54541.1"/>
    <property type="molecule type" value="Genomic_DNA"/>
</dbReference>
<reference evidence="1 2" key="1">
    <citation type="submission" date="2014-05" db="EMBL/GenBank/DDBJ databases">
        <title>Genome Sequence of Flavobacterium sp. EM1321.</title>
        <authorList>
            <person name="Shin S.-K."/>
            <person name="Yi H."/>
        </authorList>
    </citation>
    <scope>NUCLEOTIDE SEQUENCE [LARGE SCALE GENOMIC DNA]</scope>
    <source>
        <strain evidence="1 2">EM1321</strain>
    </source>
</reference>
<dbReference type="OrthoDB" id="1443487at2"/>
<dbReference type="PATRIC" id="fig|1492738.3.peg.2252"/>
<proteinExistence type="predicted"/>
<dbReference type="eggNOG" id="ENOG50335KD">
    <property type="taxonomic scope" value="Bacteria"/>
</dbReference>
<organism evidence="1 2">
    <name type="scientific">Flavobacterium seoulense</name>
    <dbReference type="NCBI Taxonomy" id="1492738"/>
    <lineage>
        <taxon>Bacteria</taxon>
        <taxon>Pseudomonadati</taxon>
        <taxon>Bacteroidota</taxon>
        <taxon>Flavobacteriia</taxon>
        <taxon>Flavobacteriales</taxon>
        <taxon>Flavobacteriaceae</taxon>
        <taxon>Flavobacterium</taxon>
    </lineage>
</organism>
<accession>A0A066WL15</accession>
<comment type="caution">
    <text evidence="1">The sequence shown here is derived from an EMBL/GenBank/DDBJ whole genome shotgun (WGS) entry which is preliminary data.</text>
</comment>
<dbReference type="STRING" id="1492738.FEM21_22640"/>
<dbReference type="Proteomes" id="UP000027064">
    <property type="component" value="Unassembled WGS sequence"/>
</dbReference>
<dbReference type="AlphaFoldDB" id="A0A066WL15"/>
<keyword evidence="2" id="KW-1185">Reference proteome</keyword>
<dbReference type="RefSeq" id="WP_035660464.1">
    <property type="nucleotide sequence ID" value="NZ_JNCA01000021.1"/>
</dbReference>
<gene>
    <name evidence="1" type="ORF">FEM21_22640</name>
</gene>
<evidence type="ECO:0000313" key="2">
    <source>
        <dbReference type="Proteomes" id="UP000027064"/>
    </source>
</evidence>